<dbReference type="CDD" id="cd01095">
    <property type="entry name" value="Nitrilotriacetate_monoxgenase"/>
    <property type="match status" value="1"/>
</dbReference>
<dbReference type="AlphaFoldDB" id="A0A7X9WYJ6"/>
<keyword evidence="4" id="KW-0503">Monooxygenase</keyword>
<evidence type="ECO:0000313" key="8">
    <source>
        <dbReference type="EMBL" id="NML12244.1"/>
    </source>
</evidence>
<evidence type="ECO:0000256" key="5">
    <source>
        <dbReference type="ARBA" id="ARBA00033748"/>
    </source>
</evidence>
<evidence type="ECO:0000256" key="1">
    <source>
        <dbReference type="ARBA" id="ARBA00022630"/>
    </source>
</evidence>
<dbReference type="InterPro" id="IPR011251">
    <property type="entry name" value="Luciferase-like_dom"/>
</dbReference>
<accession>A0A7X9WYJ6</accession>
<evidence type="ECO:0000256" key="4">
    <source>
        <dbReference type="ARBA" id="ARBA00023033"/>
    </source>
</evidence>
<dbReference type="InterPro" id="IPR051260">
    <property type="entry name" value="Diverse_substr_monoxygenases"/>
</dbReference>
<dbReference type="GO" id="GO:0004497">
    <property type="term" value="F:monooxygenase activity"/>
    <property type="evidence" value="ECO:0007669"/>
    <property type="project" value="UniProtKB-KW"/>
</dbReference>
<evidence type="ECO:0000313" key="9">
    <source>
        <dbReference type="Proteomes" id="UP000519023"/>
    </source>
</evidence>
<sequence>MRTKTDRMSLFAMPMGSGAHCAGWRHPLAGDSRLHSIGHYRAIAQIAERGKFDAMFLADAQGFRPIAGRDAYACVDAIRMDPVTVLSAVAMATSHLGLIATLSTSYNEPYSAARRLATLDHISEGRAGWNVVTSTTENEAHNFGREGHYGHGERYARAAEFVDVAKQLWDSWDDDAILADQDGGRYFDPAKVHGIAHQGTHFSVAGPLTMGRPPQGHPVIVQAGSSDAGLDLAAQTAEAVFTSHPALESAQAFYTDLKERVAATGRARSSLKILTAIQPVIADTAEEAEAITRELEALIPADLAIALLQMQLGGMDLSGFDPDGPLPPVPANNASQGSQKRIIDHAARENLSILQIARHIAAGRTSKTASGTPQQVADMLTDWFAASAADGFVIAAPVLPDMLARFVDGVVPILQARGLFRTEYEGTTLRDHLGLTRPASRHAGHPERHVEPEIWAEISR</sequence>
<organism evidence="8 9">
    <name type="scientific">Sphingobium psychrophilum</name>
    <dbReference type="NCBI Taxonomy" id="2728834"/>
    <lineage>
        <taxon>Bacteria</taxon>
        <taxon>Pseudomonadati</taxon>
        <taxon>Pseudomonadota</taxon>
        <taxon>Alphaproteobacteria</taxon>
        <taxon>Sphingomonadales</taxon>
        <taxon>Sphingomonadaceae</taxon>
        <taxon>Sphingobium</taxon>
    </lineage>
</organism>
<dbReference type="Gene3D" id="3.20.20.30">
    <property type="entry name" value="Luciferase-like domain"/>
    <property type="match status" value="1"/>
</dbReference>
<feature type="domain" description="Luciferase-like" evidence="7">
    <location>
        <begin position="30"/>
        <end position="385"/>
    </location>
</feature>
<comment type="caution">
    <text evidence="8">The sequence shown here is derived from an EMBL/GenBank/DDBJ whole genome shotgun (WGS) entry which is preliminary data.</text>
</comment>
<dbReference type="NCBIfam" id="TIGR03860">
    <property type="entry name" value="FMN_nitrolo"/>
    <property type="match status" value="1"/>
</dbReference>
<feature type="binding site" evidence="6">
    <location>
        <position position="151"/>
    </location>
    <ligand>
        <name>FMN</name>
        <dbReference type="ChEBI" id="CHEBI:58210"/>
    </ligand>
</feature>
<keyword evidence="3" id="KW-0560">Oxidoreductase</keyword>
<feature type="binding site" evidence="6">
    <location>
        <position position="226"/>
    </location>
    <ligand>
        <name>FMN</name>
        <dbReference type="ChEBI" id="CHEBI:58210"/>
    </ligand>
</feature>
<evidence type="ECO:0000259" key="7">
    <source>
        <dbReference type="Pfam" id="PF00296"/>
    </source>
</evidence>
<evidence type="ECO:0000256" key="2">
    <source>
        <dbReference type="ARBA" id="ARBA00022643"/>
    </source>
</evidence>
<keyword evidence="1 6" id="KW-0285">Flavoprotein</keyword>
<feature type="binding site" evidence="6">
    <location>
        <position position="101"/>
    </location>
    <ligand>
        <name>FMN</name>
        <dbReference type="ChEBI" id="CHEBI:58210"/>
    </ligand>
</feature>
<dbReference type="PANTHER" id="PTHR30011:SF16">
    <property type="entry name" value="C2H2 FINGER DOMAIN TRANSCRIPTION FACTOR (EUROFUNG)-RELATED"/>
    <property type="match status" value="1"/>
</dbReference>
<keyword evidence="9" id="KW-1185">Reference proteome</keyword>
<dbReference type="InterPro" id="IPR036661">
    <property type="entry name" value="Luciferase-like_sf"/>
</dbReference>
<keyword evidence="2 6" id="KW-0288">FMN</keyword>
<reference evidence="8 9" key="1">
    <citation type="submission" date="2020-04" db="EMBL/GenBank/DDBJ databases">
        <title>Sphingobium sp. AR-3-1 isolated from Arctic soil.</title>
        <authorList>
            <person name="Dahal R.H."/>
            <person name="Chaudhary D.K."/>
        </authorList>
    </citation>
    <scope>NUCLEOTIDE SEQUENCE [LARGE SCALE GENOMIC DNA]</scope>
    <source>
        <strain evidence="8 9">AR-3-1</strain>
    </source>
</reference>
<dbReference type="Proteomes" id="UP000519023">
    <property type="component" value="Unassembled WGS sequence"/>
</dbReference>
<dbReference type="RefSeq" id="WP_169574647.1">
    <property type="nucleotide sequence ID" value="NZ_JABBFV010000018.1"/>
</dbReference>
<feature type="binding site" evidence="6">
    <location>
        <position position="59"/>
    </location>
    <ligand>
        <name>FMN</name>
        <dbReference type="ChEBI" id="CHEBI:58210"/>
    </ligand>
</feature>
<dbReference type="PANTHER" id="PTHR30011">
    <property type="entry name" value="ALKANESULFONATE MONOOXYGENASE-RELATED"/>
    <property type="match status" value="1"/>
</dbReference>
<dbReference type="PIRSF" id="PIRSF000337">
    <property type="entry name" value="NTA_MOA"/>
    <property type="match status" value="1"/>
</dbReference>
<protein>
    <submittedName>
        <fullName evidence="8">LLM class flavin-dependent oxidoreductase</fullName>
    </submittedName>
</protein>
<feature type="binding site" evidence="6">
    <location>
        <position position="225"/>
    </location>
    <ligand>
        <name>FMN</name>
        <dbReference type="ChEBI" id="CHEBI:58210"/>
    </ligand>
</feature>
<dbReference type="Pfam" id="PF00296">
    <property type="entry name" value="Bac_luciferase"/>
    <property type="match status" value="1"/>
</dbReference>
<evidence type="ECO:0000256" key="6">
    <source>
        <dbReference type="PIRSR" id="PIRSR000337-1"/>
    </source>
</evidence>
<dbReference type="InterPro" id="IPR016215">
    <property type="entry name" value="NTA_MOA"/>
</dbReference>
<comment type="similarity">
    <text evidence="5">Belongs to the NtaA/SnaA/DszA monooxygenase family.</text>
</comment>
<gene>
    <name evidence="8" type="ORF">HHL08_19215</name>
</gene>
<dbReference type="EMBL" id="JABBFV010000018">
    <property type="protein sequence ID" value="NML12244.1"/>
    <property type="molecule type" value="Genomic_DNA"/>
</dbReference>
<feature type="binding site" evidence="6">
    <location>
        <position position="155"/>
    </location>
    <ligand>
        <name>FMN</name>
        <dbReference type="ChEBI" id="CHEBI:58210"/>
    </ligand>
</feature>
<dbReference type="SUPFAM" id="SSF51679">
    <property type="entry name" value="Bacterial luciferase-like"/>
    <property type="match status" value="1"/>
</dbReference>
<dbReference type="GO" id="GO:0016705">
    <property type="term" value="F:oxidoreductase activity, acting on paired donors, with incorporation or reduction of molecular oxygen"/>
    <property type="evidence" value="ECO:0007669"/>
    <property type="project" value="InterPro"/>
</dbReference>
<proteinExistence type="inferred from homology"/>
<evidence type="ECO:0000256" key="3">
    <source>
        <dbReference type="ARBA" id="ARBA00023002"/>
    </source>
</evidence>
<name>A0A7X9WYJ6_9SPHN</name>